<gene>
    <name evidence="1" type="ORF">M430DRAFT_92246</name>
</gene>
<dbReference type="OrthoDB" id="5379420at2759"/>
<evidence type="ECO:0000313" key="2">
    <source>
        <dbReference type="Proteomes" id="UP000241818"/>
    </source>
</evidence>
<dbReference type="STRING" id="857342.A0A2T3BFG3"/>
<dbReference type="GeneID" id="36577781"/>
<evidence type="ECO:0008006" key="3">
    <source>
        <dbReference type="Google" id="ProtNLM"/>
    </source>
</evidence>
<dbReference type="Gene3D" id="1.25.40.10">
    <property type="entry name" value="Tetratricopeptide repeat domain"/>
    <property type="match status" value="1"/>
</dbReference>
<sequence>MSSFRRYLPIIGKNCRLLSPRSLLHTTSILEASRRVQRAPSLLVSSQKAQGPAINRPMIDPEKALPPIVLLQSASKSGALEISPDKAMDVLRRYQELERGATVGWEQRLCKEFEINPSILVLLSMILNRCPKHVQRSLARRVMLSASELGEESATFYIISSALRTGVLKDYASPLKRLGTLAKAGNPRAMALLGKFLLTQNKENEALDWIRRATRGPAGLDFEDASEALVSEGQILKSRGDVEGAQAAFRTAALELDNPTAYFYLSQLEERNSRQQEVYLLKAASSGILEAWHNLGAIELARLRAASAGPVREFGMAKEWFQVAAADGFGPSMLNLAQICKAEGQAEEGMRWLEKAEKLPEVKEQALKMMDDWRINQDSTSS</sequence>
<dbReference type="Proteomes" id="UP000241818">
    <property type="component" value="Unassembled WGS sequence"/>
</dbReference>
<dbReference type="EMBL" id="KZ679006">
    <property type="protein sequence ID" value="PSS28170.1"/>
    <property type="molecule type" value="Genomic_DNA"/>
</dbReference>
<dbReference type="InterPro" id="IPR019734">
    <property type="entry name" value="TPR_rpt"/>
</dbReference>
<dbReference type="RefSeq" id="XP_024725695.1">
    <property type="nucleotide sequence ID" value="XM_024869700.1"/>
</dbReference>
<dbReference type="SUPFAM" id="SSF81901">
    <property type="entry name" value="HCP-like"/>
    <property type="match status" value="1"/>
</dbReference>
<dbReference type="Pfam" id="PF13181">
    <property type="entry name" value="TPR_8"/>
    <property type="match status" value="1"/>
</dbReference>
<name>A0A2T3BFG3_AMORE</name>
<keyword evidence="2" id="KW-1185">Reference proteome</keyword>
<dbReference type="AlphaFoldDB" id="A0A2T3BFG3"/>
<evidence type="ECO:0000313" key="1">
    <source>
        <dbReference type="EMBL" id="PSS28170.1"/>
    </source>
</evidence>
<accession>A0A2T3BFG3</accession>
<reference evidence="1 2" key="1">
    <citation type="journal article" date="2018" name="New Phytol.">
        <title>Comparative genomics and transcriptomics depict ericoid mycorrhizal fungi as versatile saprotrophs and plant mutualists.</title>
        <authorList>
            <person name="Martino E."/>
            <person name="Morin E."/>
            <person name="Grelet G.A."/>
            <person name="Kuo A."/>
            <person name="Kohler A."/>
            <person name="Daghino S."/>
            <person name="Barry K.W."/>
            <person name="Cichocki N."/>
            <person name="Clum A."/>
            <person name="Dockter R.B."/>
            <person name="Hainaut M."/>
            <person name="Kuo R.C."/>
            <person name="LaButti K."/>
            <person name="Lindahl B.D."/>
            <person name="Lindquist E.A."/>
            <person name="Lipzen A."/>
            <person name="Khouja H.R."/>
            <person name="Magnuson J."/>
            <person name="Murat C."/>
            <person name="Ohm R.A."/>
            <person name="Singer S.W."/>
            <person name="Spatafora J.W."/>
            <person name="Wang M."/>
            <person name="Veneault-Fourrey C."/>
            <person name="Henrissat B."/>
            <person name="Grigoriev I.V."/>
            <person name="Martin F.M."/>
            <person name="Perotto S."/>
        </authorList>
    </citation>
    <scope>NUCLEOTIDE SEQUENCE [LARGE SCALE GENOMIC DNA]</scope>
    <source>
        <strain evidence="1 2">ATCC 22711</strain>
    </source>
</reference>
<proteinExistence type="predicted"/>
<protein>
    <recommendedName>
        <fullName evidence="3">HCP-like protein</fullName>
    </recommendedName>
</protein>
<dbReference type="InterPro" id="IPR011990">
    <property type="entry name" value="TPR-like_helical_dom_sf"/>
</dbReference>
<organism evidence="1 2">
    <name type="scientific">Amorphotheca resinae ATCC 22711</name>
    <dbReference type="NCBI Taxonomy" id="857342"/>
    <lineage>
        <taxon>Eukaryota</taxon>
        <taxon>Fungi</taxon>
        <taxon>Dikarya</taxon>
        <taxon>Ascomycota</taxon>
        <taxon>Pezizomycotina</taxon>
        <taxon>Leotiomycetes</taxon>
        <taxon>Helotiales</taxon>
        <taxon>Amorphothecaceae</taxon>
        <taxon>Amorphotheca</taxon>
    </lineage>
</organism>
<dbReference type="InParanoid" id="A0A2T3BFG3"/>